<name>A0A2M7D805_9BACT</name>
<feature type="transmembrane region" description="Helical" evidence="1">
    <location>
        <begin position="123"/>
        <end position="141"/>
    </location>
</feature>
<dbReference type="EMBL" id="PEUA01000034">
    <property type="protein sequence ID" value="PIV42841.1"/>
    <property type="molecule type" value="Genomic_DNA"/>
</dbReference>
<dbReference type="Proteomes" id="UP000230304">
    <property type="component" value="Unassembled WGS sequence"/>
</dbReference>
<keyword evidence="1" id="KW-0472">Membrane</keyword>
<dbReference type="Pfam" id="PF01569">
    <property type="entry name" value="PAP2"/>
    <property type="match status" value="1"/>
</dbReference>
<dbReference type="PANTHER" id="PTHR14969">
    <property type="entry name" value="SPHINGOSINE-1-PHOSPHATE PHOSPHOHYDROLASE"/>
    <property type="match status" value="1"/>
</dbReference>
<feature type="transmembrane region" description="Helical" evidence="1">
    <location>
        <begin position="23"/>
        <end position="43"/>
    </location>
</feature>
<feature type="domain" description="Phosphatidic acid phosphatase type 2/haloperoxidase" evidence="2">
    <location>
        <begin position="55"/>
        <end position="162"/>
    </location>
</feature>
<dbReference type="PANTHER" id="PTHR14969:SF13">
    <property type="entry name" value="AT30094P"/>
    <property type="match status" value="1"/>
</dbReference>
<dbReference type="InterPro" id="IPR036938">
    <property type="entry name" value="PAP2/HPO_sf"/>
</dbReference>
<feature type="transmembrane region" description="Helical" evidence="1">
    <location>
        <begin position="147"/>
        <end position="165"/>
    </location>
</feature>
<gene>
    <name evidence="3" type="ORF">COS26_01535</name>
</gene>
<proteinExistence type="predicted"/>
<keyword evidence="1" id="KW-1133">Transmembrane helix</keyword>
<dbReference type="InterPro" id="IPR000326">
    <property type="entry name" value="PAP2/HPO"/>
</dbReference>
<sequence length="167" mass="18964">MIDYFIFQKINSLAGKSVCIDSLGIFFAEYLGYFLVAILFLFLLKNSKKYRPMAVKGLISAFFARFGITELIRFLWDRSRPFVENNVNLLLNHPATSSFPSGHAAFYFGLSIIVYFYNKKAGIFFLIASFLISISRVFVGIHWPSDVLAGAVIGIFSGWLTIKIFKK</sequence>
<dbReference type="SMART" id="SM00014">
    <property type="entry name" value="acidPPc"/>
    <property type="match status" value="1"/>
</dbReference>
<comment type="caution">
    <text evidence="3">The sequence shown here is derived from an EMBL/GenBank/DDBJ whole genome shotgun (WGS) entry which is preliminary data.</text>
</comment>
<dbReference type="AlphaFoldDB" id="A0A2M7D805"/>
<evidence type="ECO:0000313" key="4">
    <source>
        <dbReference type="Proteomes" id="UP000230304"/>
    </source>
</evidence>
<dbReference type="Gene3D" id="1.20.144.10">
    <property type="entry name" value="Phosphatidic acid phosphatase type 2/haloperoxidase"/>
    <property type="match status" value="1"/>
</dbReference>
<evidence type="ECO:0000259" key="2">
    <source>
        <dbReference type="SMART" id="SM00014"/>
    </source>
</evidence>
<keyword evidence="1" id="KW-0812">Transmembrane</keyword>
<accession>A0A2M7D805</accession>
<reference evidence="4" key="1">
    <citation type="submission" date="2017-09" db="EMBL/GenBank/DDBJ databases">
        <title>Depth-based differentiation of microbial function through sediment-hosted aquifers and enrichment of novel symbionts in the deep terrestrial subsurface.</title>
        <authorList>
            <person name="Probst A.J."/>
            <person name="Ladd B."/>
            <person name="Jarett J.K."/>
            <person name="Geller-Mcgrath D.E."/>
            <person name="Sieber C.M.K."/>
            <person name="Emerson J.B."/>
            <person name="Anantharaman K."/>
            <person name="Thomas B.C."/>
            <person name="Malmstrom R."/>
            <person name="Stieglmeier M."/>
            <person name="Klingl A."/>
            <person name="Woyke T."/>
            <person name="Ryan C.M."/>
            <person name="Banfield J.F."/>
        </authorList>
    </citation>
    <scope>NUCLEOTIDE SEQUENCE [LARGE SCALE GENOMIC DNA]</scope>
</reference>
<protein>
    <submittedName>
        <fullName evidence="3">Undecaprenyl-diphosphatase</fullName>
    </submittedName>
</protein>
<evidence type="ECO:0000313" key="3">
    <source>
        <dbReference type="EMBL" id="PIV42841.1"/>
    </source>
</evidence>
<organism evidence="3 4">
    <name type="scientific">Candidatus Nealsonbacteria bacterium CG02_land_8_20_14_3_00_40_11</name>
    <dbReference type="NCBI Taxonomy" id="1974700"/>
    <lineage>
        <taxon>Bacteria</taxon>
        <taxon>Candidatus Nealsoniibacteriota</taxon>
    </lineage>
</organism>
<dbReference type="SUPFAM" id="SSF48317">
    <property type="entry name" value="Acid phosphatase/Vanadium-dependent haloperoxidase"/>
    <property type="match status" value="1"/>
</dbReference>
<evidence type="ECO:0000256" key="1">
    <source>
        <dbReference type="SAM" id="Phobius"/>
    </source>
</evidence>
<feature type="transmembrane region" description="Helical" evidence="1">
    <location>
        <begin position="55"/>
        <end position="76"/>
    </location>
</feature>
<feature type="transmembrane region" description="Helical" evidence="1">
    <location>
        <begin position="96"/>
        <end position="116"/>
    </location>
</feature>